<keyword evidence="11" id="KW-1185">Reference proteome</keyword>
<dbReference type="GO" id="GO:0051539">
    <property type="term" value="F:4 iron, 4 sulfur cluster binding"/>
    <property type="evidence" value="ECO:0007669"/>
    <property type="project" value="UniProtKB-KW"/>
</dbReference>
<accession>A0A328FCH1</accession>
<reference evidence="8 11" key="2">
    <citation type="submission" date="2019-02" db="EMBL/GenBank/DDBJ databases">
        <title>Complete genome sequence of Desulfobacter hydrogenophilus AcRS1.</title>
        <authorList>
            <person name="Marietou A."/>
            <person name="Lund M.B."/>
            <person name="Marshall I.P.G."/>
            <person name="Schreiber L."/>
            <person name="Jorgensen B."/>
        </authorList>
    </citation>
    <scope>NUCLEOTIDE SEQUENCE [LARGE SCALE GENOMIC DNA]</scope>
    <source>
        <strain evidence="8 11">AcRS1</strain>
    </source>
</reference>
<dbReference type="InterPro" id="IPR058240">
    <property type="entry name" value="rSAM_sf"/>
</dbReference>
<evidence type="ECO:0000313" key="10">
    <source>
        <dbReference type="Proteomes" id="UP000248798"/>
    </source>
</evidence>
<evidence type="ECO:0000256" key="4">
    <source>
        <dbReference type="ARBA" id="ARBA00022723"/>
    </source>
</evidence>
<evidence type="ECO:0000256" key="6">
    <source>
        <dbReference type="ARBA" id="ARBA00023014"/>
    </source>
</evidence>
<keyword evidence="5" id="KW-0408">Iron</keyword>
<keyword evidence="6" id="KW-0411">Iron-sulfur</keyword>
<dbReference type="AlphaFoldDB" id="A0A328FCH1"/>
<keyword evidence="2" id="KW-0004">4Fe-4S</keyword>
<keyword evidence="4" id="KW-0479">Metal-binding</keyword>
<dbReference type="GO" id="GO:0003824">
    <property type="term" value="F:catalytic activity"/>
    <property type="evidence" value="ECO:0007669"/>
    <property type="project" value="InterPro"/>
</dbReference>
<dbReference type="RefSeq" id="WP_111955705.1">
    <property type="nucleotide sequence ID" value="NZ_CP036313.1"/>
</dbReference>
<comment type="cofactor">
    <cofactor evidence="1">
        <name>[4Fe-4S] cluster</name>
        <dbReference type="ChEBI" id="CHEBI:49883"/>
    </cofactor>
</comment>
<dbReference type="SFLD" id="SFLDS00029">
    <property type="entry name" value="Radical_SAM"/>
    <property type="match status" value="1"/>
</dbReference>
<dbReference type="InterPro" id="IPR007197">
    <property type="entry name" value="rSAM"/>
</dbReference>
<protein>
    <submittedName>
        <fullName evidence="9">Radical SAM protein</fullName>
    </submittedName>
</protein>
<dbReference type="Proteomes" id="UP000248798">
    <property type="component" value="Unassembled WGS sequence"/>
</dbReference>
<reference evidence="9 10" key="1">
    <citation type="submission" date="2018-06" db="EMBL/GenBank/DDBJ databases">
        <title>Complete Genome Sequence of Desulfobacter hydrogenophilus (DSM3380).</title>
        <authorList>
            <person name="Marietou A."/>
            <person name="Schreiber L."/>
            <person name="Marshall I."/>
            <person name="Jorgensen B."/>
        </authorList>
    </citation>
    <scope>NUCLEOTIDE SEQUENCE [LARGE SCALE GENOMIC DNA]</scope>
    <source>
        <strain evidence="9 10">DSM 3380</strain>
    </source>
</reference>
<gene>
    <name evidence="9" type="ORF">DO021_08620</name>
    <name evidence="8" type="ORF">EYB58_10075</name>
</gene>
<dbReference type="Proteomes" id="UP000293902">
    <property type="component" value="Chromosome"/>
</dbReference>
<dbReference type="InterPro" id="IPR013785">
    <property type="entry name" value="Aldolase_TIM"/>
</dbReference>
<evidence type="ECO:0000313" key="11">
    <source>
        <dbReference type="Proteomes" id="UP000293902"/>
    </source>
</evidence>
<organism evidence="9 10">
    <name type="scientific">Desulfobacter hydrogenophilus</name>
    <dbReference type="NCBI Taxonomy" id="2291"/>
    <lineage>
        <taxon>Bacteria</taxon>
        <taxon>Pseudomonadati</taxon>
        <taxon>Thermodesulfobacteriota</taxon>
        <taxon>Desulfobacteria</taxon>
        <taxon>Desulfobacterales</taxon>
        <taxon>Desulfobacteraceae</taxon>
        <taxon>Desulfobacter</taxon>
    </lineage>
</organism>
<keyword evidence="3" id="KW-0949">S-adenosyl-L-methionine</keyword>
<dbReference type="CDD" id="cd01335">
    <property type="entry name" value="Radical_SAM"/>
    <property type="match status" value="1"/>
</dbReference>
<dbReference type="OrthoDB" id="9800840at2"/>
<dbReference type="PROSITE" id="PS51918">
    <property type="entry name" value="RADICAL_SAM"/>
    <property type="match status" value="1"/>
</dbReference>
<dbReference type="SUPFAM" id="SSF102114">
    <property type="entry name" value="Radical SAM enzymes"/>
    <property type="match status" value="1"/>
</dbReference>
<dbReference type="PANTHER" id="PTHR43787:SF11">
    <property type="entry name" value="UPF0026 PROTEIN SLR1464"/>
    <property type="match status" value="1"/>
</dbReference>
<dbReference type="GO" id="GO:0046872">
    <property type="term" value="F:metal ion binding"/>
    <property type="evidence" value="ECO:0007669"/>
    <property type="project" value="UniProtKB-KW"/>
</dbReference>
<evidence type="ECO:0000259" key="7">
    <source>
        <dbReference type="PROSITE" id="PS51918"/>
    </source>
</evidence>
<dbReference type="EMBL" id="CP036313">
    <property type="protein sequence ID" value="QBH13237.1"/>
    <property type="molecule type" value="Genomic_DNA"/>
</dbReference>
<proteinExistence type="predicted"/>
<evidence type="ECO:0000313" key="9">
    <source>
        <dbReference type="EMBL" id="RAM02341.1"/>
    </source>
</evidence>
<sequence length="316" mass="35416">MRYNHIFGPVPSRRLGLSLGVDLVCHKTCTLDCIYCECGPTTNLTLKRKEYVPFDEVKAELTHYFENHPDPDYVTFSGSGEPTLSPDIGRIIDFIKEKKPKIRVAVLTNATLLSDPVVRKDLNRADLVMPSLDAVIPETFKKINRPAEQIDIHKVIDGLKTFAGSFQGELWLEVFILPGINDAKEELETLGAIIRDINPARVQLNTLDRPGAVAGLKPASKQDLDRVAEIIHAANVEIIARVKNLSSGDHISDEKMEAMVMETIHRRPCTVDDLTAALNLEKGNLEILMKRLILEDKVESVQQERGLFYQTIKEPL</sequence>
<dbReference type="InterPro" id="IPR040084">
    <property type="entry name" value="GTPase_Obg"/>
</dbReference>
<name>A0A328FCH1_9BACT</name>
<dbReference type="SFLD" id="SFLDG01067">
    <property type="entry name" value="SPASM/twitch_domain_containing"/>
    <property type="match status" value="1"/>
</dbReference>
<dbReference type="Gene3D" id="3.20.20.70">
    <property type="entry name" value="Aldolase class I"/>
    <property type="match status" value="1"/>
</dbReference>
<dbReference type="EMBL" id="QLNI01000015">
    <property type="protein sequence ID" value="RAM02341.1"/>
    <property type="molecule type" value="Genomic_DNA"/>
</dbReference>
<dbReference type="Pfam" id="PF04055">
    <property type="entry name" value="Radical_SAM"/>
    <property type="match status" value="1"/>
</dbReference>
<evidence type="ECO:0000256" key="3">
    <source>
        <dbReference type="ARBA" id="ARBA00022691"/>
    </source>
</evidence>
<dbReference type="SFLD" id="SFLDG01083">
    <property type="entry name" value="Uncharacterised_Radical_SAM_Su"/>
    <property type="match status" value="1"/>
</dbReference>
<feature type="domain" description="Radical SAM core" evidence="7">
    <location>
        <begin position="9"/>
        <end position="249"/>
    </location>
</feature>
<evidence type="ECO:0000256" key="1">
    <source>
        <dbReference type="ARBA" id="ARBA00001966"/>
    </source>
</evidence>
<dbReference type="PANTHER" id="PTHR43787">
    <property type="entry name" value="FEMO COFACTOR BIOSYNTHESIS PROTEIN NIFB-RELATED"/>
    <property type="match status" value="1"/>
</dbReference>
<evidence type="ECO:0000256" key="5">
    <source>
        <dbReference type="ARBA" id="ARBA00023004"/>
    </source>
</evidence>
<evidence type="ECO:0000256" key="2">
    <source>
        <dbReference type="ARBA" id="ARBA00022485"/>
    </source>
</evidence>
<evidence type="ECO:0000313" key="8">
    <source>
        <dbReference type="EMBL" id="QBH13237.1"/>
    </source>
</evidence>